<dbReference type="PRINTS" id="PR01483">
    <property type="entry name" value="FASYNTHASE"/>
</dbReference>
<dbReference type="PANTHER" id="PTHR43841:SF3">
    <property type="entry name" value="(3R)-HYDROXYACYL-ACP DEHYDRATASE SUBUNIT HADB"/>
    <property type="match status" value="1"/>
</dbReference>
<evidence type="ECO:0000256" key="1">
    <source>
        <dbReference type="ARBA" id="ARBA00005254"/>
    </source>
</evidence>
<protein>
    <recommendedName>
        <fullName evidence="2">MaoC-like domain-containing protein</fullName>
    </recommendedName>
</protein>
<dbReference type="SUPFAM" id="SSF54637">
    <property type="entry name" value="Thioesterase/thiol ester dehydrase-isomerase"/>
    <property type="match status" value="1"/>
</dbReference>
<dbReference type="InterPro" id="IPR002539">
    <property type="entry name" value="MaoC-like_dom"/>
</dbReference>
<dbReference type="AlphaFoldDB" id="A0A7W7M3L4"/>
<proteinExistence type="inferred from homology"/>
<comment type="caution">
    <text evidence="3">The sequence shown here is derived from an EMBL/GenBank/DDBJ whole genome shotgun (WGS) entry which is preliminary data.</text>
</comment>
<dbReference type="InterPro" id="IPR003965">
    <property type="entry name" value="Fatty_acid_synthase"/>
</dbReference>
<dbReference type="GO" id="GO:0004312">
    <property type="term" value="F:fatty acid synthase activity"/>
    <property type="evidence" value="ECO:0007669"/>
    <property type="project" value="InterPro"/>
</dbReference>
<dbReference type="RefSeq" id="WP_158496540.1">
    <property type="nucleotide sequence ID" value="NZ_JACHNA010000001.1"/>
</dbReference>
<dbReference type="PANTHER" id="PTHR43841">
    <property type="entry name" value="3-HYDROXYACYL-THIOESTER DEHYDRATASE HTDX-RELATED"/>
    <property type="match status" value="1"/>
</dbReference>
<dbReference type="Proteomes" id="UP000540191">
    <property type="component" value="Unassembled WGS sequence"/>
</dbReference>
<keyword evidence="4" id="KW-1185">Reference proteome</keyword>
<sequence>MSEQNTAPAAPTLDSLAKGDVIGARRIRLTRADLVHYAGASGDRNPIHWSPSFAESVGLPGVIAHGMLTMGVAVQLVTDWAGDPGAIVDYQTRFTAMVPVADTTGQTGPDGAPTPGAELEVTGTVGAIDPEAGTVRVDLKVTVPTADDSRALTKAQALVRLSSADSQTARSAEQQGRA</sequence>
<comment type="similarity">
    <text evidence="1">Belongs to the enoyl-CoA hydratase/isomerase family.</text>
</comment>
<organism evidence="3 4">
    <name type="scientific">Micrococcus cohnii</name>
    <dbReference type="NCBI Taxonomy" id="993416"/>
    <lineage>
        <taxon>Bacteria</taxon>
        <taxon>Bacillati</taxon>
        <taxon>Actinomycetota</taxon>
        <taxon>Actinomycetes</taxon>
        <taxon>Micrococcales</taxon>
        <taxon>Micrococcaceae</taxon>
        <taxon>Micrococcus</taxon>
    </lineage>
</organism>
<dbReference type="Gene3D" id="3.10.129.10">
    <property type="entry name" value="Hotdog Thioesterase"/>
    <property type="match status" value="1"/>
</dbReference>
<dbReference type="InterPro" id="IPR029069">
    <property type="entry name" value="HotDog_dom_sf"/>
</dbReference>
<dbReference type="EMBL" id="JACHNA010000001">
    <property type="protein sequence ID" value="MBB4735766.1"/>
    <property type="molecule type" value="Genomic_DNA"/>
</dbReference>
<feature type="domain" description="MaoC-like" evidence="2">
    <location>
        <begin position="25"/>
        <end position="104"/>
    </location>
</feature>
<reference evidence="3 4" key="1">
    <citation type="submission" date="2020-08" db="EMBL/GenBank/DDBJ databases">
        <title>Sequencing the genomes of 1000 actinobacteria strains.</title>
        <authorList>
            <person name="Klenk H.-P."/>
        </authorList>
    </citation>
    <scope>NUCLEOTIDE SEQUENCE [LARGE SCALE GENOMIC DNA]</scope>
    <source>
        <strain evidence="3 4">DSM 23974</strain>
    </source>
</reference>
<dbReference type="GO" id="GO:0006633">
    <property type="term" value="P:fatty acid biosynthetic process"/>
    <property type="evidence" value="ECO:0007669"/>
    <property type="project" value="InterPro"/>
</dbReference>
<accession>A0A7W7M3L4</accession>
<dbReference type="GO" id="GO:0005835">
    <property type="term" value="C:fatty acid synthase complex"/>
    <property type="evidence" value="ECO:0007669"/>
    <property type="project" value="InterPro"/>
</dbReference>
<dbReference type="Pfam" id="PF01575">
    <property type="entry name" value="MaoC_dehydratas"/>
    <property type="match status" value="1"/>
</dbReference>
<gene>
    <name evidence="3" type="ORF">HDA30_001274</name>
</gene>
<evidence type="ECO:0000313" key="3">
    <source>
        <dbReference type="EMBL" id="MBB4735766.1"/>
    </source>
</evidence>
<name>A0A7W7M3L4_9MICC</name>
<evidence type="ECO:0000259" key="2">
    <source>
        <dbReference type="Pfam" id="PF01575"/>
    </source>
</evidence>
<evidence type="ECO:0000313" key="4">
    <source>
        <dbReference type="Proteomes" id="UP000540191"/>
    </source>
</evidence>